<evidence type="ECO:0000259" key="12">
    <source>
        <dbReference type="Pfam" id="PF00912"/>
    </source>
</evidence>
<organism evidence="13 14">
    <name type="scientific">Hamadaea flava</name>
    <dbReference type="NCBI Taxonomy" id="1742688"/>
    <lineage>
        <taxon>Bacteria</taxon>
        <taxon>Bacillati</taxon>
        <taxon>Actinomycetota</taxon>
        <taxon>Actinomycetes</taxon>
        <taxon>Micromonosporales</taxon>
        <taxon>Micromonosporaceae</taxon>
        <taxon>Hamadaea</taxon>
    </lineage>
</organism>
<evidence type="ECO:0000256" key="1">
    <source>
        <dbReference type="ARBA" id="ARBA00022645"/>
    </source>
</evidence>
<dbReference type="InterPro" id="IPR036950">
    <property type="entry name" value="PBP_transglycosylase"/>
</dbReference>
<evidence type="ECO:0000256" key="10">
    <source>
        <dbReference type="SAM" id="Phobius"/>
    </source>
</evidence>
<dbReference type="SUPFAM" id="SSF53955">
    <property type="entry name" value="Lysozyme-like"/>
    <property type="match status" value="1"/>
</dbReference>
<dbReference type="Proteomes" id="UP001595816">
    <property type="component" value="Unassembled WGS sequence"/>
</dbReference>
<feature type="compositionally biased region" description="Basic and acidic residues" evidence="9">
    <location>
        <begin position="682"/>
        <end position="694"/>
    </location>
</feature>
<dbReference type="RefSeq" id="WP_253763512.1">
    <property type="nucleotide sequence ID" value="NZ_JAMZDZ010000001.1"/>
</dbReference>
<reference evidence="14" key="1">
    <citation type="journal article" date="2019" name="Int. J. Syst. Evol. Microbiol.">
        <title>The Global Catalogue of Microorganisms (GCM) 10K type strain sequencing project: providing services to taxonomists for standard genome sequencing and annotation.</title>
        <authorList>
            <consortium name="The Broad Institute Genomics Platform"/>
            <consortium name="The Broad Institute Genome Sequencing Center for Infectious Disease"/>
            <person name="Wu L."/>
            <person name="Ma J."/>
        </authorList>
    </citation>
    <scope>NUCLEOTIDE SEQUENCE [LARGE SCALE GENOMIC DNA]</scope>
    <source>
        <strain evidence="14">CGMCC 4.7289</strain>
    </source>
</reference>
<dbReference type="EC" id="2.4.-.-" evidence="13"/>
<dbReference type="InterPro" id="IPR001460">
    <property type="entry name" value="PCN-bd_Tpept"/>
</dbReference>
<keyword evidence="14" id="KW-1185">Reference proteome</keyword>
<dbReference type="InterPro" id="IPR050396">
    <property type="entry name" value="Glycosyltr_51/Transpeptidase"/>
</dbReference>
<feature type="region of interest" description="Disordered" evidence="9">
    <location>
        <begin position="1"/>
        <end position="22"/>
    </location>
</feature>
<dbReference type="InterPro" id="IPR012338">
    <property type="entry name" value="Beta-lactam/transpept-like"/>
</dbReference>
<dbReference type="InterPro" id="IPR023346">
    <property type="entry name" value="Lysozyme-like_dom_sf"/>
</dbReference>
<evidence type="ECO:0000256" key="8">
    <source>
        <dbReference type="ARBA" id="ARBA00049902"/>
    </source>
</evidence>
<keyword evidence="10" id="KW-0472">Membrane</keyword>
<feature type="region of interest" description="Disordered" evidence="9">
    <location>
        <begin position="682"/>
        <end position="702"/>
    </location>
</feature>
<keyword evidence="3 13" id="KW-0328">Glycosyltransferase</keyword>
<feature type="domain" description="Glycosyl transferase family 51" evidence="12">
    <location>
        <begin position="138"/>
        <end position="233"/>
    </location>
</feature>
<evidence type="ECO:0000256" key="5">
    <source>
        <dbReference type="ARBA" id="ARBA00022801"/>
    </source>
</evidence>
<dbReference type="EMBL" id="JBHSAY010000008">
    <property type="protein sequence ID" value="MFC4131961.1"/>
    <property type="molecule type" value="Genomic_DNA"/>
</dbReference>
<evidence type="ECO:0000256" key="9">
    <source>
        <dbReference type="SAM" id="MobiDB-lite"/>
    </source>
</evidence>
<comment type="catalytic activity">
    <reaction evidence="8">
        <text>[GlcNAc-(1-&gt;4)-Mur2Ac(oyl-L-Ala-gamma-D-Glu-L-Lys-D-Ala-D-Ala)](n)-di-trans,octa-cis-undecaprenyl diphosphate + beta-D-GlcNAc-(1-&gt;4)-Mur2Ac(oyl-L-Ala-gamma-D-Glu-L-Lys-D-Ala-D-Ala)-di-trans,octa-cis-undecaprenyl diphosphate = [GlcNAc-(1-&gt;4)-Mur2Ac(oyl-L-Ala-gamma-D-Glu-L-Lys-D-Ala-D-Ala)](n+1)-di-trans,octa-cis-undecaprenyl diphosphate + di-trans,octa-cis-undecaprenyl diphosphate + H(+)</text>
        <dbReference type="Rhea" id="RHEA:23708"/>
        <dbReference type="Rhea" id="RHEA-COMP:9602"/>
        <dbReference type="Rhea" id="RHEA-COMP:9603"/>
        <dbReference type="ChEBI" id="CHEBI:15378"/>
        <dbReference type="ChEBI" id="CHEBI:58405"/>
        <dbReference type="ChEBI" id="CHEBI:60033"/>
        <dbReference type="ChEBI" id="CHEBI:78435"/>
        <dbReference type="EC" id="2.4.99.28"/>
    </reaction>
</comment>
<evidence type="ECO:0000313" key="14">
    <source>
        <dbReference type="Proteomes" id="UP001595816"/>
    </source>
</evidence>
<dbReference type="Pfam" id="PF00905">
    <property type="entry name" value="Transpeptidase"/>
    <property type="match status" value="1"/>
</dbReference>
<gene>
    <name evidence="13" type="ORF">ACFOZ4_15230</name>
</gene>
<evidence type="ECO:0000256" key="4">
    <source>
        <dbReference type="ARBA" id="ARBA00022679"/>
    </source>
</evidence>
<keyword evidence="6" id="KW-0511">Multifunctional enzyme</keyword>
<dbReference type="Pfam" id="PF00912">
    <property type="entry name" value="Transgly"/>
    <property type="match status" value="1"/>
</dbReference>
<evidence type="ECO:0000259" key="11">
    <source>
        <dbReference type="Pfam" id="PF00905"/>
    </source>
</evidence>
<feature type="domain" description="Penicillin-binding protein transpeptidase" evidence="11">
    <location>
        <begin position="351"/>
        <end position="631"/>
    </location>
</feature>
<dbReference type="GO" id="GO:0016757">
    <property type="term" value="F:glycosyltransferase activity"/>
    <property type="evidence" value="ECO:0007669"/>
    <property type="project" value="UniProtKB-KW"/>
</dbReference>
<name>A0ABV8LNE0_9ACTN</name>
<accession>A0ABV8LNE0</accession>
<dbReference type="Gene3D" id="3.40.710.10">
    <property type="entry name" value="DD-peptidase/beta-lactamase superfamily"/>
    <property type="match status" value="1"/>
</dbReference>
<evidence type="ECO:0000313" key="13">
    <source>
        <dbReference type="EMBL" id="MFC4131961.1"/>
    </source>
</evidence>
<comment type="catalytic activity">
    <reaction evidence="7">
        <text>Preferential cleavage: (Ac)2-L-Lys-D-Ala-|-D-Ala. Also transpeptidation of peptidyl-alanyl moieties that are N-acyl substituents of D-alanine.</text>
        <dbReference type="EC" id="3.4.16.4"/>
    </reaction>
</comment>
<keyword evidence="5" id="KW-0378">Hydrolase</keyword>
<keyword evidence="10" id="KW-1133">Transmembrane helix</keyword>
<sequence>MTSNEQAQDGAEQTDSKSGGRRRRRGLKVLAASVATLVVLVGGGLIGVSYYVDSVDVLVPENFHPAQATAIMAADGKTQLAQLGTVNRVDVPMAALPEKVRNALIAGQDKDFFEDSFRGSELTHLYVRIAVAAEMGSARETVLARKLEERYDKLSIMGFYLNSADFGRGAVGVETAAQAYFGKSAKDLTLAEAAVLGSVLKQPYDSGGGLSPFDPEAHPADAKDRWGYVLANMVGQWITAAEKSTLEFPTFRAYATVTPSAEWGLRVKPGEGVGRATGNVVNHVYEELKAQGIEPADLRSGGYRVTTTIDPEAQRLLEQAARPDLKGSELYGRTVVRDTNGKVQQDLEAAGVVLDHTSGAVLAYYGGLDAMELDQAGVNTADRTLIGGHPPGGTMKVYTLAAALEAGASLQSHWKAMPFTTDDKIKVGNSGVPNTACRDYCTLEDSFVKSFNVPFYWIARQIGPGSVVKMAYQAGVKCMWNVDGKEMISDGRFQDPTDRSPFDRQVGYGKYPITVLDNAAGVATIANGGIYNKPHFVAKVEKKDPATGEYVVVQKAGVKLEPQQVMRRTVADDVTYAMTRAAADRNWGATVGGREIATVGGAWEGTRLDASGQPVPTADNSDAWLVGFTKQITVAVWAGNAAGTYPVIDPKTKASITASASFRIWSGVVSGYSVARQLPKEKLPGPAHVGRDDFPLSNGVAP</sequence>
<feature type="transmembrane region" description="Helical" evidence="10">
    <location>
        <begin position="29"/>
        <end position="52"/>
    </location>
</feature>
<keyword evidence="1" id="KW-0121">Carboxypeptidase</keyword>
<dbReference type="PANTHER" id="PTHR32282">
    <property type="entry name" value="BINDING PROTEIN TRANSPEPTIDASE, PUTATIVE-RELATED"/>
    <property type="match status" value="1"/>
</dbReference>
<proteinExistence type="predicted"/>
<evidence type="ECO:0000256" key="7">
    <source>
        <dbReference type="ARBA" id="ARBA00034000"/>
    </source>
</evidence>
<keyword evidence="10" id="KW-0812">Transmembrane</keyword>
<dbReference type="InterPro" id="IPR001264">
    <property type="entry name" value="Glyco_trans_51"/>
</dbReference>
<dbReference type="PANTHER" id="PTHR32282:SF34">
    <property type="entry name" value="PENICILLIN-BINDING PROTEIN 1A"/>
    <property type="match status" value="1"/>
</dbReference>
<protein>
    <submittedName>
        <fullName evidence="13">Transglycosylase domain-containing protein</fullName>
        <ecNumber evidence="13">2.4.-.-</ecNumber>
    </submittedName>
</protein>
<evidence type="ECO:0000256" key="3">
    <source>
        <dbReference type="ARBA" id="ARBA00022676"/>
    </source>
</evidence>
<dbReference type="SUPFAM" id="SSF56601">
    <property type="entry name" value="beta-lactamase/transpeptidase-like"/>
    <property type="match status" value="1"/>
</dbReference>
<dbReference type="Gene3D" id="1.10.3810.10">
    <property type="entry name" value="Biosynthetic peptidoglycan transglycosylase-like"/>
    <property type="match status" value="1"/>
</dbReference>
<keyword evidence="4 13" id="KW-0808">Transferase</keyword>
<feature type="compositionally biased region" description="Polar residues" evidence="9">
    <location>
        <begin position="1"/>
        <end position="17"/>
    </location>
</feature>
<keyword evidence="2" id="KW-0645">Protease</keyword>
<evidence type="ECO:0000256" key="6">
    <source>
        <dbReference type="ARBA" id="ARBA00023268"/>
    </source>
</evidence>
<evidence type="ECO:0000256" key="2">
    <source>
        <dbReference type="ARBA" id="ARBA00022670"/>
    </source>
</evidence>
<comment type="caution">
    <text evidence="13">The sequence shown here is derived from an EMBL/GenBank/DDBJ whole genome shotgun (WGS) entry which is preliminary data.</text>
</comment>